<keyword evidence="2" id="KW-0542">Nucleomorph</keyword>
<dbReference type="EMBL" id="CP006629">
    <property type="protein sequence ID" value="AIB10026.1"/>
    <property type="molecule type" value="Genomic_DNA"/>
</dbReference>
<sequence length="89" mass="11022">MCICFLLFMWFVMHPYILWLRKFDKKYRKRYNAKDDLEIPIETITKLLIAFRKNNVSSNNKSNNYKLNFYIYLLIIIIIKKWVEKSYSN</sequence>
<dbReference type="Proteomes" id="UP000243670">
    <property type="component" value="Nucleomorph 3"/>
</dbReference>
<organism evidence="2 3">
    <name type="scientific">Lotharella oceanica</name>
    <dbReference type="NCBI Taxonomy" id="641309"/>
    <lineage>
        <taxon>Eukaryota</taxon>
        <taxon>Sar</taxon>
        <taxon>Rhizaria</taxon>
        <taxon>Cercozoa</taxon>
        <taxon>Chlorarachniophyceae</taxon>
        <taxon>Lotharella</taxon>
    </lineage>
</organism>
<evidence type="ECO:0000256" key="1">
    <source>
        <dbReference type="SAM" id="Phobius"/>
    </source>
</evidence>
<feature type="transmembrane region" description="Helical" evidence="1">
    <location>
        <begin position="67"/>
        <end position="83"/>
    </location>
</feature>
<evidence type="ECO:0000313" key="3">
    <source>
        <dbReference type="Proteomes" id="UP000243670"/>
    </source>
</evidence>
<keyword evidence="1" id="KW-0812">Transmembrane</keyword>
<keyword evidence="1" id="KW-0472">Membrane</keyword>
<protein>
    <submittedName>
        <fullName evidence="2">Uncharacterized protein</fullName>
    </submittedName>
</protein>
<evidence type="ECO:0000313" key="2">
    <source>
        <dbReference type="EMBL" id="AIB10026.1"/>
    </source>
</evidence>
<geneLocation type="nucleomorph" evidence="2"/>
<keyword evidence="1" id="KW-1133">Transmembrane helix</keyword>
<dbReference type="AlphaFoldDB" id="A0A060D7U2"/>
<gene>
    <name evidence="2" type="ORF">M951_chr3123</name>
</gene>
<accession>A0A060D7U2</accession>
<reference evidence="2 3" key="1">
    <citation type="journal article" date="2014" name="BMC Genomics">
        <title>Nucleomorph and plastid genome sequences of the chlorarachniophyte Lotharella oceanica: convergent reductive evolution and frequent recombination in nucleomorph-bearing algae.</title>
        <authorList>
            <person name="Tanifuji G."/>
            <person name="Onodera N.T."/>
            <person name="Brown M.W."/>
            <person name="Curtis B.A."/>
            <person name="Roger A.J."/>
            <person name="Ka-Shu Wong G."/>
            <person name="Melkonian M."/>
            <person name="Archibald J.M."/>
        </authorList>
    </citation>
    <scope>NUCLEOTIDE SEQUENCE [LARGE SCALE GENOMIC DNA]</scope>
    <source>
        <strain evidence="2 3">CCMP622</strain>
    </source>
</reference>
<name>A0A060D7U2_9EUKA</name>
<proteinExistence type="predicted"/>